<dbReference type="InterPro" id="IPR016191">
    <property type="entry name" value="Ribonuclease/ribotoxin"/>
</dbReference>
<protein>
    <submittedName>
        <fullName evidence="4">Uncharacterized protein</fullName>
    </submittedName>
</protein>
<feature type="compositionally biased region" description="Polar residues" evidence="3">
    <location>
        <begin position="40"/>
        <end position="51"/>
    </location>
</feature>
<name>A0A084AZT0_STACB</name>
<evidence type="ECO:0000256" key="1">
    <source>
        <dbReference type="ARBA" id="ARBA00022722"/>
    </source>
</evidence>
<dbReference type="HOGENOM" id="CLU_141192_0_0_1"/>
<feature type="region of interest" description="Disordered" evidence="3">
    <location>
        <begin position="1"/>
        <end position="69"/>
    </location>
</feature>
<proteinExistence type="predicted"/>
<evidence type="ECO:0000313" key="5">
    <source>
        <dbReference type="Proteomes" id="UP000028045"/>
    </source>
</evidence>
<dbReference type="OrthoDB" id="4499833at2759"/>
<dbReference type="Proteomes" id="UP000028045">
    <property type="component" value="Unassembled WGS sequence"/>
</dbReference>
<dbReference type="GO" id="GO:0016787">
    <property type="term" value="F:hydrolase activity"/>
    <property type="evidence" value="ECO:0007669"/>
    <property type="project" value="UniProtKB-KW"/>
</dbReference>
<dbReference type="GO" id="GO:0003723">
    <property type="term" value="F:RNA binding"/>
    <property type="evidence" value="ECO:0007669"/>
    <property type="project" value="InterPro"/>
</dbReference>
<organism evidence="4 5">
    <name type="scientific">Stachybotrys chartarum (strain CBS 109288 / IBT 7711)</name>
    <name type="common">Toxic black mold</name>
    <name type="synonym">Stilbospora chartarum</name>
    <dbReference type="NCBI Taxonomy" id="1280523"/>
    <lineage>
        <taxon>Eukaryota</taxon>
        <taxon>Fungi</taxon>
        <taxon>Dikarya</taxon>
        <taxon>Ascomycota</taxon>
        <taxon>Pezizomycotina</taxon>
        <taxon>Sordariomycetes</taxon>
        <taxon>Hypocreomycetidae</taxon>
        <taxon>Hypocreales</taxon>
        <taxon>Stachybotryaceae</taxon>
        <taxon>Stachybotrys</taxon>
    </lineage>
</organism>
<gene>
    <name evidence="4" type="ORF">S7711_11483</name>
</gene>
<sequence>MSSNSGFNTINPASLRRTPTESSYAGAPTQASRPYPSYYGNRNNNPVTLSTPAEPIPHPAGGTTQGWLHNPLIPNQQHTFRGAASQAGAVRSVYPPSDPSKFDVIYHAAGDPAGQFRNATYYPKAK</sequence>
<keyword evidence="5" id="KW-1185">Reference proteome</keyword>
<dbReference type="GO" id="GO:0004540">
    <property type="term" value="F:RNA nuclease activity"/>
    <property type="evidence" value="ECO:0007669"/>
    <property type="project" value="InterPro"/>
</dbReference>
<dbReference type="EMBL" id="KL648406">
    <property type="protein sequence ID" value="KEY70809.1"/>
    <property type="molecule type" value="Genomic_DNA"/>
</dbReference>
<evidence type="ECO:0000256" key="2">
    <source>
        <dbReference type="ARBA" id="ARBA00022801"/>
    </source>
</evidence>
<keyword evidence="2" id="KW-0378">Hydrolase</keyword>
<evidence type="ECO:0000256" key="3">
    <source>
        <dbReference type="SAM" id="MobiDB-lite"/>
    </source>
</evidence>
<accession>A0A084AZT0</accession>
<keyword evidence="1" id="KW-0540">Nuclease</keyword>
<evidence type="ECO:0000313" key="4">
    <source>
        <dbReference type="EMBL" id="KEY70809.1"/>
    </source>
</evidence>
<reference evidence="4 5" key="1">
    <citation type="journal article" date="2014" name="BMC Genomics">
        <title>Comparative genome sequencing reveals chemotype-specific gene clusters in the toxigenic black mold Stachybotrys.</title>
        <authorList>
            <person name="Semeiks J."/>
            <person name="Borek D."/>
            <person name="Otwinowski Z."/>
            <person name="Grishin N.V."/>
        </authorList>
    </citation>
    <scope>NUCLEOTIDE SEQUENCE [LARGE SCALE GENOMIC DNA]</scope>
    <source>
        <strain evidence="5">CBS 109288 / IBT 7711</strain>
    </source>
</reference>
<dbReference type="SUPFAM" id="SSF53933">
    <property type="entry name" value="Microbial ribonucleases"/>
    <property type="match status" value="1"/>
</dbReference>
<feature type="compositionally biased region" description="Polar residues" evidence="3">
    <location>
        <begin position="1"/>
        <end position="12"/>
    </location>
</feature>
<dbReference type="AlphaFoldDB" id="A0A084AZT0"/>